<feature type="compositionally biased region" description="Low complexity" evidence="2">
    <location>
        <begin position="291"/>
        <end position="303"/>
    </location>
</feature>
<sequence length="2290" mass="244834">MDLCVHRSVALFLWSKAEQCNECRVLRIQKSAGVVNSFHNFLQALFSETMPEMTENETPTKKQHRKKNRETHNAVERHRKKKINAGINRIGELIPCSPALKQSKNMILDQAFKYITEMKRQNDELLLNGGNNEQAEEIKKLRKQLDELQKENGRYIELLKANDICLYDDPTIHWKGNLKNAKVSVVIPSDQVQKNIIVYSNGSQPNGNNQGASVQGITFNVGHNLQKQTANVVPVQRTCNLVTPVTISGIYPTENKPWSQTTVSPLASAQTAPAGNVLELSTPENERGVLAAATASSQSASRSGTEQELQCSSNNAPQNDQNLPKRKNDDEGTKLTKKTLLQGISLPSSASTEASQVQQVNATCSNTHSSRSNLQESCVISTTDTACVPSVRLSTAESFSSVNVLKSTDLVSSAGMPVSSAAEGVKAVTAVSTLPASPLENCWTFSGSSGVVTSDLKNMSSLTRMPSAGNTQTTWTTLQLAGNTVQPLSQTPSGIMTALLNESVNGAGTVSSAHSRPLTTSISLNTSLPGDGQAAEQIVVTLPSCPPLPMQPLISQPQVKTQAAGNILPLNSAMQVIQMAQPVASAVTGAPANQNVIILQPPNPAPCPPIVRAEVPSQNVSQQIVIIQAANQNPLPLLSAQPSASVRVPMNGPTAIANSSSSVQNASLPQTFGGKHLVHILPRPSSLTSSSSTQTFSVTMSNQQHPQTISLNGQLFALQPVMSSSGASNQAPMQIIQPTTSEDPNTNVALNTFGALANLNQSISQMAGQSCLHLSLSHPTNPTTVNNQIATVNCVSLPTSVASSVPAEVSVLTSASNSINASPKKAAAGLPSNAKSKRTNKKPSTKKHQAVNSKVSCPAVPCKDAGKADCPPVETAAKHSSGEGLLENAPAVPQALTTSQVSSVAASSGVSASDCHSKETASSEQAAKTCSVPKASSAEAPASSPLASMVSEQPALVPPTAKDAAPRQQASGSQNRPPTGPALSESPKPCEPPGTLTSSRAEAHVTRSQVAGTSAAQSSTAGHASKAGTISESCNVAQDSSVVMQDADLLEGQGLTKMLSDLTKERTAVEKTSSFTVQGEHSNFPMENSKSAESNVDLPEKQELLLMNTEGDTLSQHHSCISDQEVVSASLIASRQADSPMSTSSGSSRGFSVASMLPDTTREDVTSSTSTSTCNSCTFSEQTDIVALAARAIFDQENLEKGGGGIQVNMRDAISKSTEVAPLEREQQPFKPQPVKENNAGPLEAASNKFGAQDTVQTNVDRQVEKPSCSVGGVETSNTSLQISASQSPSITSLSVNNLIHQSRIVHPLVSCSSLSQSSEPASVPATVSLSLPSSTYVNQSPGPAMMSEYAQEQLNAIRASTMQAPQLQESHLKQQNHEGRKDSAKRAVQDDLLLSTAKRQKQCQTTPIRLEGMTLMNRTPESIADQTQMLVNQIPPNSSNSVASVSNQGHTDGLNRLFPSNSNFVTPALRQTEVQCGSQPSISEQQGQGGQHLQPIQHVPAPGISHLHSNHPYLKQQQAGQLRERHHLYQLQHHVTHGENSVHSQPHSVHQQRTIQQEVQMQKKRNLIQGTQATQLSLQQKHHGSDQTRQKGGQPHPHHQQMQQQMQQHFGASQPEKNCENPATSRNHHNHPQSHINQDIMHQQQQDVSSRQQGSASEHVSGHNQMQRLMTSRGLEQQMVSQASIVTRPSDMTCTPHRQERNRVSSYSAEALIGKTPSNSEQRIGISLQGPRVSDQLEMRSYLDVPRNKGLVIHNMQGRLSVDHTVGSDVQRLSDCQTFKPAGPNQQPTGNFDVQASRNSEIGNSVSSLRGMQSQAFRIGQNTGPSIERQKRLPYQPVQGIPTGNALPSRENENTCHQSFMQSLLAPHLGDQVSGSQRSIPEHQRNTQCGASSTIEYNCPPARESVHIRRDGDGQSRESCDMSIGAINTRNSSLNIPFSSSSSSGDIQGRNTSPNISVQKSNPMRMTDSHGTKSHMNTPVSSNMHGVVRPTHPHPAVSHGNGEQGQPSVRQPNSSVTQRSRHPLQDNGGSKIRQPERNRSGNQRHGNVFDPSLPHLPLSTSGSMILGRQQSAIEKRGSIVRFMSDGPQVSNDNAAPDQHTLSQNFGFPFIPEGGMNPPINANASFIPPVTQPSATRTPALIPVDPQNTLPSFYPPYSPAHPTLSNDISIPYFPNQMFPNPSTEKPSSGSLNNRFGSILSPPRPVGFAQPSFPLLPDMPPMHMTNTSHLSNFNLTSLFPEIATALPPDGSAMSPLLSIANTSASDSSKQSSNRPAHNISHILGHDCSSAV</sequence>
<feature type="compositionally biased region" description="Polar residues" evidence="2">
    <location>
        <begin position="1634"/>
        <end position="1643"/>
    </location>
</feature>
<dbReference type="PROSITE" id="PS50888">
    <property type="entry name" value="BHLH"/>
    <property type="match status" value="1"/>
</dbReference>
<feature type="region of interest" description="Disordered" evidence="2">
    <location>
        <begin position="1137"/>
        <end position="1175"/>
    </location>
</feature>
<feature type="compositionally biased region" description="Polar residues" evidence="2">
    <location>
        <begin position="1473"/>
        <end position="1487"/>
    </location>
</feature>
<feature type="region of interest" description="Disordered" evidence="2">
    <location>
        <begin position="1537"/>
        <end position="1561"/>
    </location>
</feature>
<evidence type="ECO:0000256" key="2">
    <source>
        <dbReference type="SAM" id="MobiDB-lite"/>
    </source>
</evidence>
<feature type="region of interest" description="Disordered" evidence="2">
    <location>
        <begin position="52"/>
        <end position="76"/>
    </location>
</feature>
<organism evidence="4 5">
    <name type="scientific">Accipiter nisus</name>
    <name type="common">Eurasian sparrowhawk</name>
    <dbReference type="NCBI Taxonomy" id="211598"/>
    <lineage>
        <taxon>Eukaryota</taxon>
        <taxon>Metazoa</taxon>
        <taxon>Chordata</taxon>
        <taxon>Craniata</taxon>
        <taxon>Vertebrata</taxon>
        <taxon>Euteleostomi</taxon>
        <taxon>Archelosauria</taxon>
        <taxon>Archosauria</taxon>
        <taxon>Dinosauria</taxon>
        <taxon>Saurischia</taxon>
        <taxon>Theropoda</taxon>
        <taxon>Coelurosauria</taxon>
        <taxon>Aves</taxon>
        <taxon>Neognathae</taxon>
        <taxon>Neoaves</taxon>
        <taxon>Telluraves</taxon>
        <taxon>Accipitrimorphae</taxon>
        <taxon>Accipitriformes</taxon>
        <taxon>Accipitridae</taxon>
        <taxon>Accipitrinae</taxon>
        <taxon>Accipiter</taxon>
    </lineage>
</organism>
<feature type="region of interest" description="Disordered" evidence="2">
    <location>
        <begin position="910"/>
        <end position="932"/>
    </location>
</feature>
<feature type="compositionally biased region" description="Polar residues" evidence="2">
    <location>
        <begin position="1275"/>
        <end position="1288"/>
    </location>
</feature>
<evidence type="ECO:0000313" key="5">
    <source>
        <dbReference type="Proteomes" id="UP000694541"/>
    </source>
</evidence>
<dbReference type="CDD" id="cd18910">
    <property type="entry name" value="bHLHzip_USF3"/>
    <property type="match status" value="1"/>
</dbReference>
<feature type="domain" description="BHLH" evidence="3">
    <location>
        <begin position="67"/>
        <end position="118"/>
    </location>
</feature>
<protein>
    <submittedName>
        <fullName evidence="4">Upstream transcription factor family member 3</fullName>
    </submittedName>
</protein>
<feature type="region of interest" description="Disordered" evidence="2">
    <location>
        <begin position="1263"/>
        <end position="1288"/>
    </location>
</feature>
<reference evidence="4" key="2">
    <citation type="submission" date="2025-09" db="UniProtKB">
        <authorList>
            <consortium name="Ensembl"/>
        </authorList>
    </citation>
    <scope>IDENTIFICATION</scope>
</reference>
<dbReference type="GO" id="GO:0046983">
    <property type="term" value="F:protein dimerization activity"/>
    <property type="evidence" value="ECO:0007669"/>
    <property type="project" value="InterPro"/>
</dbReference>
<dbReference type="GO" id="GO:0001228">
    <property type="term" value="F:DNA-binding transcription activator activity, RNA polymerase II-specific"/>
    <property type="evidence" value="ECO:0007669"/>
    <property type="project" value="TreeGrafter"/>
</dbReference>
<dbReference type="Pfam" id="PF00010">
    <property type="entry name" value="HLH"/>
    <property type="match status" value="1"/>
</dbReference>
<feature type="compositionally biased region" description="Polar residues" evidence="2">
    <location>
        <begin position="1539"/>
        <end position="1561"/>
    </location>
</feature>
<feature type="region of interest" description="Disordered" evidence="2">
    <location>
        <begin position="1222"/>
        <end position="1245"/>
    </location>
</feature>
<dbReference type="GO" id="GO:0010719">
    <property type="term" value="P:negative regulation of epithelial to mesenchymal transition"/>
    <property type="evidence" value="ECO:0007669"/>
    <property type="project" value="TreeGrafter"/>
</dbReference>
<feature type="compositionally biased region" description="Polar residues" evidence="2">
    <location>
        <begin position="1946"/>
        <end position="1965"/>
    </location>
</feature>
<feature type="region of interest" description="Disordered" evidence="2">
    <location>
        <begin position="1932"/>
        <end position="2062"/>
    </location>
</feature>
<feature type="compositionally biased region" description="Low complexity" evidence="2">
    <location>
        <begin position="1166"/>
        <end position="1175"/>
    </location>
</feature>
<feature type="region of interest" description="Disordered" evidence="2">
    <location>
        <begin position="1364"/>
        <end position="1383"/>
    </location>
</feature>
<dbReference type="SMART" id="SM00353">
    <property type="entry name" value="HLH"/>
    <property type="match status" value="1"/>
</dbReference>
<feature type="coiled-coil region" evidence="1">
    <location>
        <begin position="131"/>
        <end position="158"/>
    </location>
</feature>
<dbReference type="InterPro" id="IPR036638">
    <property type="entry name" value="HLH_DNA-bd_sf"/>
</dbReference>
<feature type="compositionally biased region" description="Polar residues" evidence="2">
    <location>
        <begin position="968"/>
        <end position="977"/>
    </location>
</feature>
<dbReference type="PANTHER" id="PTHR46970:SF1">
    <property type="entry name" value="BASIC HELIX-LOOP-HELIX DOMAIN-CONTAINING PROTEIN USF3"/>
    <property type="match status" value="1"/>
</dbReference>
<feature type="compositionally biased region" description="Polar residues" evidence="2">
    <location>
        <begin position="1887"/>
        <end position="1896"/>
    </location>
</feature>
<dbReference type="GO" id="GO:0000977">
    <property type="term" value="F:RNA polymerase II transcription regulatory region sequence-specific DNA binding"/>
    <property type="evidence" value="ECO:0007669"/>
    <property type="project" value="TreeGrafter"/>
</dbReference>
<proteinExistence type="predicted"/>
<dbReference type="InterPro" id="IPR011598">
    <property type="entry name" value="bHLH_dom"/>
</dbReference>
<feature type="region of interest" description="Disordered" evidence="2">
    <location>
        <begin position="1473"/>
        <end position="1510"/>
    </location>
</feature>
<dbReference type="PANTHER" id="PTHR46970">
    <property type="entry name" value="BASIC HELIX-LOOP-HELIX DOMAIN-CONTAINING PROTEIN USF3"/>
    <property type="match status" value="1"/>
</dbReference>
<dbReference type="InterPro" id="IPR053252">
    <property type="entry name" value="EMT_regulator"/>
</dbReference>
<feature type="region of interest" description="Disordered" evidence="2">
    <location>
        <begin position="1576"/>
        <end position="1668"/>
    </location>
</feature>
<evidence type="ECO:0000256" key="1">
    <source>
        <dbReference type="SAM" id="Coils"/>
    </source>
</evidence>
<keyword evidence="1" id="KW-0175">Coiled coil</keyword>
<feature type="region of interest" description="Disordered" evidence="2">
    <location>
        <begin position="291"/>
        <end position="332"/>
    </location>
</feature>
<evidence type="ECO:0000259" key="3">
    <source>
        <dbReference type="PROSITE" id="PS50888"/>
    </source>
</evidence>
<feature type="compositionally biased region" description="Polar residues" evidence="2">
    <location>
        <begin position="2005"/>
        <end position="2019"/>
    </location>
</feature>
<evidence type="ECO:0000313" key="4">
    <source>
        <dbReference type="Ensembl" id="ENSANIP00000016481.1"/>
    </source>
</evidence>
<dbReference type="FunFam" id="4.10.280.10:FF:000051">
    <property type="entry name" value="Basic helix-loop-helix domain-containing protein KIAA2018"/>
    <property type="match status" value="1"/>
</dbReference>
<feature type="compositionally biased region" description="Low complexity" evidence="2">
    <location>
        <begin position="1139"/>
        <end position="1155"/>
    </location>
</feature>
<dbReference type="SUPFAM" id="SSF47459">
    <property type="entry name" value="HLH, helix-loop-helix DNA-binding domain"/>
    <property type="match status" value="1"/>
</dbReference>
<feature type="region of interest" description="Disordered" evidence="2">
    <location>
        <begin position="816"/>
        <end position="884"/>
    </location>
</feature>
<keyword evidence="5" id="KW-1185">Reference proteome</keyword>
<name>A0A8B9MZA6_9AVES</name>
<feature type="compositionally biased region" description="Polar residues" evidence="2">
    <location>
        <begin position="1657"/>
        <end position="1668"/>
    </location>
</feature>
<feature type="compositionally biased region" description="Low complexity" evidence="2">
    <location>
        <begin position="1644"/>
        <end position="1656"/>
    </location>
</feature>
<feature type="region of interest" description="Disordered" evidence="2">
    <location>
        <begin position="1872"/>
        <end position="1896"/>
    </location>
</feature>
<feature type="compositionally biased region" description="Low complexity" evidence="2">
    <location>
        <begin position="1601"/>
        <end position="1610"/>
    </location>
</feature>
<dbReference type="Ensembl" id="ENSANIT00000017050.1">
    <property type="protein sequence ID" value="ENSANIP00000016481.1"/>
    <property type="gene ID" value="ENSANIG00000011220.1"/>
</dbReference>
<accession>A0A8B9MZA6</accession>
<dbReference type="Gene3D" id="4.10.280.10">
    <property type="entry name" value="Helix-loop-helix DNA-binding domain"/>
    <property type="match status" value="1"/>
</dbReference>
<feature type="compositionally biased region" description="Basic and acidic residues" evidence="2">
    <location>
        <begin position="1371"/>
        <end position="1383"/>
    </location>
</feature>
<dbReference type="InterPro" id="IPR048064">
    <property type="entry name" value="USF3_bHLH"/>
</dbReference>
<feature type="compositionally biased region" description="Low complexity" evidence="2">
    <location>
        <begin position="1008"/>
        <end position="1025"/>
    </location>
</feature>
<feature type="region of interest" description="Disordered" evidence="2">
    <location>
        <begin position="957"/>
        <end position="1026"/>
    </location>
</feature>
<dbReference type="Proteomes" id="UP000694541">
    <property type="component" value="Unplaced"/>
</dbReference>
<feature type="compositionally biased region" description="Polar residues" evidence="2">
    <location>
        <begin position="1975"/>
        <end position="1985"/>
    </location>
</feature>
<feature type="compositionally biased region" description="Polar residues" evidence="2">
    <location>
        <begin position="304"/>
        <end position="322"/>
    </location>
</feature>
<feature type="compositionally biased region" description="Basic residues" evidence="2">
    <location>
        <begin position="835"/>
        <end position="849"/>
    </location>
</feature>
<reference evidence="4" key="1">
    <citation type="submission" date="2025-08" db="UniProtKB">
        <authorList>
            <consortium name="Ensembl"/>
        </authorList>
    </citation>
    <scope>IDENTIFICATION</scope>
</reference>